<dbReference type="EMBL" id="CM004396">
    <property type="protein sequence ID" value="OAY39593.1"/>
    <property type="molecule type" value="Genomic_DNA"/>
</dbReference>
<accession>A0A2C9V770</accession>
<dbReference type="AlphaFoldDB" id="A0A2C9V770"/>
<gene>
    <name evidence="1" type="ORF">MANES_10G107300</name>
</gene>
<reference evidence="1" key="1">
    <citation type="submission" date="2016-02" db="EMBL/GenBank/DDBJ databases">
        <title>WGS assembly of Manihot esculenta.</title>
        <authorList>
            <person name="Bredeson J.V."/>
            <person name="Prochnik S.E."/>
            <person name="Lyons J.B."/>
            <person name="Schmutz J."/>
            <person name="Grimwood J."/>
            <person name="Vrebalov J."/>
            <person name="Bart R.S."/>
            <person name="Amuge T."/>
            <person name="Ferguson M.E."/>
            <person name="Green R."/>
            <person name="Putnam N."/>
            <person name="Stites J."/>
            <person name="Rounsley S."/>
            <person name="Rokhsar D.S."/>
        </authorList>
    </citation>
    <scope>NUCLEOTIDE SEQUENCE [LARGE SCALE GENOMIC DNA]</scope>
    <source>
        <tissue evidence="1">Leaf</tissue>
    </source>
</reference>
<proteinExistence type="predicted"/>
<evidence type="ECO:0000313" key="1">
    <source>
        <dbReference type="EMBL" id="OAY39593.1"/>
    </source>
</evidence>
<protein>
    <submittedName>
        <fullName evidence="1">Uncharacterized protein</fullName>
    </submittedName>
</protein>
<name>A0A2C9V770_MANES</name>
<organism evidence="1">
    <name type="scientific">Manihot esculenta</name>
    <name type="common">Cassava</name>
    <name type="synonym">Jatropha manihot</name>
    <dbReference type="NCBI Taxonomy" id="3983"/>
    <lineage>
        <taxon>Eukaryota</taxon>
        <taxon>Viridiplantae</taxon>
        <taxon>Streptophyta</taxon>
        <taxon>Embryophyta</taxon>
        <taxon>Tracheophyta</taxon>
        <taxon>Spermatophyta</taxon>
        <taxon>Magnoliopsida</taxon>
        <taxon>eudicotyledons</taxon>
        <taxon>Gunneridae</taxon>
        <taxon>Pentapetalae</taxon>
        <taxon>rosids</taxon>
        <taxon>fabids</taxon>
        <taxon>Malpighiales</taxon>
        <taxon>Euphorbiaceae</taxon>
        <taxon>Crotonoideae</taxon>
        <taxon>Manihoteae</taxon>
        <taxon>Manihot</taxon>
    </lineage>
</organism>
<sequence length="52" mass="5809">MRALDGFGIVSRSLWRWSSENHPLLALSSTLYLSKFSRVSNVPLVTTQSLDA</sequence>